<protein>
    <recommendedName>
        <fullName evidence="4">Small ribosomal subunit protein mS38</fullName>
    </recommendedName>
</protein>
<dbReference type="AlphaFoldDB" id="G3BAV1"/>
<organism evidence="8">
    <name type="scientific">Candida tenuis (strain ATCC 10573 / BCRC 21748 / CBS 615 / JCM 9827 / NBRC 10315 / NRRL Y-1498 / VKM Y-70)</name>
    <name type="common">Yeast</name>
    <name type="synonym">Yamadazyma tenuis</name>
    <dbReference type="NCBI Taxonomy" id="590646"/>
    <lineage>
        <taxon>Eukaryota</taxon>
        <taxon>Fungi</taxon>
        <taxon>Dikarya</taxon>
        <taxon>Ascomycota</taxon>
        <taxon>Saccharomycotina</taxon>
        <taxon>Pichiomycetes</taxon>
        <taxon>Debaryomycetaceae</taxon>
        <taxon>Yamadazyma</taxon>
    </lineage>
</organism>
<name>G3BAV1_CANTC</name>
<gene>
    <name evidence="7" type="ORF">CANTEDRAFT_114924</name>
</gene>
<dbReference type="InterPro" id="IPR013177">
    <property type="entry name" value="Ribosomal_mS38_C"/>
</dbReference>
<comment type="similarity">
    <text evidence="3">Belongs to the mitochondrion-specific ribosomal protein mS38 family.</text>
</comment>
<feature type="domain" description="Ribosomal protein mS38 C-terminal" evidence="6">
    <location>
        <begin position="73"/>
        <end position="106"/>
    </location>
</feature>
<evidence type="ECO:0000256" key="4">
    <source>
        <dbReference type="ARBA" id="ARBA00035682"/>
    </source>
</evidence>
<evidence type="ECO:0000256" key="1">
    <source>
        <dbReference type="ARBA" id="ARBA00004173"/>
    </source>
</evidence>
<evidence type="ECO:0000259" key="6">
    <source>
        <dbReference type="SMART" id="SM01155"/>
    </source>
</evidence>
<evidence type="ECO:0000256" key="5">
    <source>
        <dbReference type="SAM" id="MobiDB-lite"/>
    </source>
</evidence>
<evidence type="ECO:0000256" key="3">
    <source>
        <dbReference type="ARBA" id="ARBA00035647"/>
    </source>
</evidence>
<accession>G3BAV1</accession>
<dbReference type="SMART" id="SM01155">
    <property type="entry name" value="DUF1713"/>
    <property type="match status" value="1"/>
</dbReference>
<evidence type="ECO:0000256" key="2">
    <source>
        <dbReference type="ARBA" id="ARBA00023128"/>
    </source>
</evidence>
<reference evidence="7 8" key="1">
    <citation type="journal article" date="2011" name="Proc. Natl. Acad. Sci. U.S.A.">
        <title>Comparative genomics of xylose-fermenting fungi for enhanced biofuel production.</title>
        <authorList>
            <person name="Wohlbach D.J."/>
            <person name="Kuo A."/>
            <person name="Sato T.K."/>
            <person name="Potts K.M."/>
            <person name="Salamov A.A."/>
            <person name="LaButti K.M."/>
            <person name="Sun H."/>
            <person name="Clum A."/>
            <person name="Pangilinan J.L."/>
            <person name="Lindquist E.A."/>
            <person name="Lucas S."/>
            <person name="Lapidus A."/>
            <person name="Jin M."/>
            <person name="Gunawan C."/>
            <person name="Balan V."/>
            <person name="Dale B.E."/>
            <person name="Jeffries T.W."/>
            <person name="Zinkel R."/>
            <person name="Barry K.W."/>
            <person name="Grigoriev I.V."/>
            <person name="Gasch A.P."/>
        </authorList>
    </citation>
    <scope>NUCLEOTIDE SEQUENCE [LARGE SCALE GENOMIC DNA]</scope>
    <source>
        <strain evidence="8">ATCC 10573 / BCRC 21748 / CBS 615 / JCM 9827 / NBRC 10315 / NRRL Y-1498 / VKM Y-70</strain>
    </source>
</reference>
<comment type="subcellular location">
    <subcellularLocation>
        <location evidence="1">Mitochondrion</location>
    </subcellularLocation>
</comment>
<proteinExistence type="inferred from homology"/>
<dbReference type="STRING" id="590646.G3BAV1"/>
<dbReference type="eggNOG" id="ENOG502SE4R">
    <property type="taxonomic scope" value="Eukaryota"/>
</dbReference>
<keyword evidence="2" id="KW-0496">Mitochondrion</keyword>
<sequence>MLRPGLFSRMVSSSIGAARFMSTTSFARPSSGMIFPGFKLFQTVKPSLISSQVNTNWDWDTPNPISEEDNTMYMDSVMRKRRLKMKKHKLRKRRRAQRALMKRLGK</sequence>
<dbReference type="HOGENOM" id="CLU_2222938_0_0_1"/>
<dbReference type="GO" id="GO:0005739">
    <property type="term" value="C:mitochondrion"/>
    <property type="evidence" value="ECO:0007669"/>
    <property type="project" value="UniProtKB-SubCell"/>
</dbReference>
<feature type="region of interest" description="Disordered" evidence="5">
    <location>
        <begin position="85"/>
        <end position="106"/>
    </location>
</feature>
<dbReference type="PANTHER" id="PTHR32035">
    <property type="entry name" value="AURORA KINASE A-INTERACTING PROTEIN"/>
    <property type="match status" value="1"/>
</dbReference>
<keyword evidence="8" id="KW-1185">Reference proteome</keyword>
<dbReference type="Proteomes" id="UP000000707">
    <property type="component" value="Unassembled WGS sequence"/>
</dbReference>
<evidence type="ECO:0000313" key="8">
    <source>
        <dbReference type="Proteomes" id="UP000000707"/>
    </source>
</evidence>
<dbReference type="PANTHER" id="PTHR32035:SF3">
    <property type="entry name" value="SMALL RIBOSOMAL SUBUNIT PROTEIN MS38"/>
    <property type="match status" value="1"/>
</dbReference>
<evidence type="ECO:0000313" key="7">
    <source>
        <dbReference type="EMBL" id="EGV61460.1"/>
    </source>
</evidence>
<dbReference type="Pfam" id="PF08213">
    <property type="entry name" value="COX24_C"/>
    <property type="match status" value="1"/>
</dbReference>
<dbReference type="EMBL" id="GL996527">
    <property type="protein sequence ID" value="EGV61460.1"/>
    <property type="molecule type" value="Genomic_DNA"/>
</dbReference>